<name>A0A9X2AQ90_9BURK</name>
<feature type="chain" id="PRO_5040751781" evidence="1">
    <location>
        <begin position="30"/>
        <end position="276"/>
    </location>
</feature>
<accession>A0A9X2AQ90</accession>
<dbReference type="EMBL" id="JALGBI010000001">
    <property type="protein sequence ID" value="MCJ0762906.1"/>
    <property type="molecule type" value="Genomic_DNA"/>
</dbReference>
<reference evidence="2" key="1">
    <citation type="submission" date="2022-03" db="EMBL/GenBank/DDBJ databases">
        <authorList>
            <person name="Woo C.Y."/>
        </authorList>
    </citation>
    <scope>NUCLEOTIDE SEQUENCE</scope>
    <source>
        <strain evidence="2">CYS-02</strain>
    </source>
</reference>
<comment type="caution">
    <text evidence="2">The sequence shown here is derived from an EMBL/GenBank/DDBJ whole genome shotgun (WGS) entry which is preliminary data.</text>
</comment>
<evidence type="ECO:0000256" key="1">
    <source>
        <dbReference type="SAM" id="SignalP"/>
    </source>
</evidence>
<dbReference type="RefSeq" id="WP_243305473.1">
    <property type="nucleotide sequence ID" value="NZ_JALGBI010000001.1"/>
</dbReference>
<organism evidence="2 3">
    <name type="scientific">Variovorax terrae</name>
    <dbReference type="NCBI Taxonomy" id="2923278"/>
    <lineage>
        <taxon>Bacteria</taxon>
        <taxon>Pseudomonadati</taxon>
        <taxon>Pseudomonadota</taxon>
        <taxon>Betaproteobacteria</taxon>
        <taxon>Burkholderiales</taxon>
        <taxon>Comamonadaceae</taxon>
        <taxon>Variovorax</taxon>
    </lineage>
</organism>
<feature type="signal peptide" evidence="1">
    <location>
        <begin position="1"/>
        <end position="29"/>
    </location>
</feature>
<proteinExistence type="predicted"/>
<keyword evidence="3" id="KW-1185">Reference proteome</keyword>
<protein>
    <submittedName>
        <fullName evidence="2">Uncharacterized protein</fullName>
    </submittedName>
</protein>
<keyword evidence="1" id="KW-0732">Signal</keyword>
<sequence>MLCFQATARIALLAALSAALCGVCLTASAQSGGALPQITVTAKANPDPVEKSYRRMIRGMDYFEAHRALAPAAALRFRLYPRARGTDMAGISLDVVGTTADFPVELAADNTFTLARNQKALDENAQVIPDRKARSMTWRADIRTPGLPPGSRRLGDLRLECQVGMEAGLVSDTDSFLGRLASAVMDTPAYCSRKNPRYLFFADRPLFSVTLVHGARREVLPVDKLYAGASDDPALKNELPYCDCEALVDRTYFVPLEDGSWPDDTRVEFEYMEGAP</sequence>
<gene>
    <name evidence="2" type="ORF">MMF98_06750</name>
</gene>
<evidence type="ECO:0000313" key="3">
    <source>
        <dbReference type="Proteomes" id="UP001139447"/>
    </source>
</evidence>
<dbReference type="Proteomes" id="UP001139447">
    <property type="component" value="Unassembled WGS sequence"/>
</dbReference>
<dbReference type="AlphaFoldDB" id="A0A9X2AQ90"/>
<evidence type="ECO:0000313" key="2">
    <source>
        <dbReference type="EMBL" id="MCJ0762906.1"/>
    </source>
</evidence>